<name>A0A0U3PAP4_9MICC</name>
<dbReference type="InterPro" id="IPR029016">
    <property type="entry name" value="GAF-like_dom_sf"/>
</dbReference>
<evidence type="ECO:0000256" key="1">
    <source>
        <dbReference type="SAM" id="MobiDB-lite"/>
    </source>
</evidence>
<feature type="region of interest" description="Disordered" evidence="1">
    <location>
        <begin position="237"/>
        <end position="259"/>
    </location>
</feature>
<dbReference type="RefSeq" id="WP_058931613.1">
    <property type="nucleotide sequence ID" value="NZ_CP013747.1"/>
</dbReference>
<feature type="compositionally biased region" description="Low complexity" evidence="1">
    <location>
        <begin position="242"/>
        <end position="253"/>
    </location>
</feature>
<evidence type="ECO:0000259" key="2">
    <source>
        <dbReference type="Pfam" id="PF01590"/>
    </source>
</evidence>
<evidence type="ECO:0000313" key="4">
    <source>
        <dbReference type="Proteomes" id="UP000065151"/>
    </source>
</evidence>
<dbReference type="InterPro" id="IPR003018">
    <property type="entry name" value="GAF"/>
</dbReference>
<evidence type="ECO:0000313" key="3">
    <source>
        <dbReference type="EMBL" id="ALV42496.1"/>
    </source>
</evidence>
<dbReference type="Proteomes" id="UP000065151">
    <property type="component" value="Chromosome"/>
</dbReference>
<accession>A0A0U3PAP4</accession>
<dbReference type="STRING" id="121292.AU252_16195"/>
<feature type="domain" description="GAF" evidence="2">
    <location>
        <begin position="128"/>
        <end position="216"/>
    </location>
</feature>
<dbReference type="Pfam" id="PF01590">
    <property type="entry name" value="GAF"/>
    <property type="match status" value="1"/>
</dbReference>
<dbReference type="AlphaFoldDB" id="A0A0U3PAP4"/>
<dbReference type="EMBL" id="CP013747">
    <property type="protein sequence ID" value="ALV42496.1"/>
    <property type="molecule type" value="Genomic_DNA"/>
</dbReference>
<gene>
    <name evidence="3" type="ORF">AU252_16195</name>
</gene>
<reference evidence="3 4" key="1">
    <citation type="submission" date="2015-12" db="EMBL/GenBank/DDBJ databases">
        <authorList>
            <person name="Shamseldin A."/>
            <person name="Moawad H."/>
            <person name="Abd El-Rahim W.M."/>
            <person name="Sadowsky M.J."/>
        </authorList>
    </citation>
    <scope>NUCLEOTIDE SEQUENCE [LARGE SCALE GENOMIC DNA]</scope>
    <source>
        <strain evidence="3 4">Ar51</strain>
    </source>
</reference>
<sequence>MRNLILPPTSGGEATALAQRHALAAHEQLDAQAFPNAPEIPGLRRLIRESWQRSARLKANPDNPEAPLALDTDELEEYRRQHPLASIMPVIHKLLVQPSHDSGLLVAVGDEVGRLLWVEGDPALQRRAEGMMFVPGADWSEATVGTSAPGTALALGRGIQISGAEHYQRSVHAWSCTAVPFHDPDSGALLGVVDITGKASAVAPHTLSLVEATVAAAQAQLRVERLQLAATLASRPARRRNASSAARSDSARTGGAGGAKEGSLYRNSLQLLGRDQALLSIEGKTVSLSARHSEILALLSTHPDGLSAEELSVLLYPGDGPTMTLRAEMVRLRKILQQLNPAAVPESRPYKLTMDLVPDSGQVLNCLQRGAHRIALEIYRGAVLPRSEAPGIIDLRDRVSSLMREAVLTDGSAETLLKYAALPEARDDVDVRTVALKLLPARSPKRAAVVADLERLEAELSA</sequence>
<dbReference type="KEGG" id="psul:AU252_16195"/>
<organism evidence="3">
    <name type="scientific">Pseudarthrobacter sulfonivorans</name>
    <dbReference type="NCBI Taxonomy" id="121292"/>
    <lineage>
        <taxon>Bacteria</taxon>
        <taxon>Bacillati</taxon>
        <taxon>Actinomycetota</taxon>
        <taxon>Actinomycetes</taxon>
        <taxon>Micrococcales</taxon>
        <taxon>Micrococcaceae</taxon>
        <taxon>Pseudarthrobacter</taxon>
    </lineage>
</organism>
<proteinExistence type="predicted"/>
<protein>
    <submittedName>
        <fullName evidence="3">Transcriptional regulator</fullName>
    </submittedName>
</protein>
<dbReference type="Gene3D" id="3.30.450.40">
    <property type="match status" value="1"/>
</dbReference>